<name>A0A5J5AZS0_9ASTE</name>
<protein>
    <recommendedName>
        <fullName evidence="5">Oxysterol-binding protein</fullName>
    </recommendedName>
</protein>
<dbReference type="GO" id="GO:0032934">
    <property type="term" value="F:sterol binding"/>
    <property type="evidence" value="ECO:0007669"/>
    <property type="project" value="TreeGrafter"/>
</dbReference>
<dbReference type="PANTHER" id="PTHR10972:SF102">
    <property type="entry name" value="OXYSTEROL-BINDING PROTEIN"/>
    <property type="match status" value="1"/>
</dbReference>
<evidence type="ECO:0000256" key="2">
    <source>
        <dbReference type="RuleBase" id="RU003844"/>
    </source>
</evidence>
<reference evidence="3 4" key="1">
    <citation type="submission" date="2019-09" db="EMBL/GenBank/DDBJ databases">
        <title>A chromosome-level genome assembly of the Chinese tupelo Nyssa sinensis.</title>
        <authorList>
            <person name="Yang X."/>
            <person name="Kang M."/>
            <person name="Yang Y."/>
            <person name="Xiong H."/>
            <person name="Wang M."/>
            <person name="Zhang Z."/>
            <person name="Wang Z."/>
            <person name="Wu H."/>
            <person name="Ma T."/>
            <person name="Liu J."/>
            <person name="Xi Z."/>
        </authorList>
    </citation>
    <scope>NUCLEOTIDE SEQUENCE [LARGE SCALE GENOMIC DNA]</scope>
    <source>
        <strain evidence="3">J267</strain>
        <tissue evidence="3">Leaf</tissue>
    </source>
</reference>
<gene>
    <name evidence="3" type="ORF">F0562_030788</name>
</gene>
<dbReference type="Pfam" id="PF01237">
    <property type="entry name" value="Oxysterol_BP"/>
    <property type="match status" value="1"/>
</dbReference>
<organism evidence="3 4">
    <name type="scientific">Nyssa sinensis</name>
    <dbReference type="NCBI Taxonomy" id="561372"/>
    <lineage>
        <taxon>Eukaryota</taxon>
        <taxon>Viridiplantae</taxon>
        <taxon>Streptophyta</taxon>
        <taxon>Embryophyta</taxon>
        <taxon>Tracheophyta</taxon>
        <taxon>Spermatophyta</taxon>
        <taxon>Magnoliopsida</taxon>
        <taxon>eudicotyledons</taxon>
        <taxon>Gunneridae</taxon>
        <taxon>Pentapetalae</taxon>
        <taxon>asterids</taxon>
        <taxon>Cornales</taxon>
        <taxon>Nyssaceae</taxon>
        <taxon>Nyssa</taxon>
    </lineage>
</organism>
<dbReference type="PANTHER" id="PTHR10972">
    <property type="entry name" value="OXYSTEROL-BINDING PROTEIN-RELATED"/>
    <property type="match status" value="1"/>
</dbReference>
<dbReference type="Proteomes" id="UP000325577">
    <property type="component" value="Linkage Group LG17"/>
</dbReference>
<evidence type="ECO:0000313" key="4">
    <source>
        <dbReference type="Proteomes" id="UP000325577"/>
    </source>
</evidence>
<accession>A0A5J5AZS0</accession>
<dbReference type="SUPFAM" id="SSF144000">
    <property type="entry name" value="Oxysterol-binding protein-like"/>
    <property type="match status" value="1"/>
</dbReference>
<dbReference type="InterPro" id="IPR000648">
    <property type="entry name" value="Oxysterol-bd"/>
</dbReference>
<dbReference type="InterPro" id="IPR037239">
    <property type="entry name" value="OSBP_sf"/>
</dbReference>
<dbReference type="EMBL" id="CM018040">
    <property type="protein sequence ID" value="KAA8535778.1"/>
    <property type="molecule type" value="Genomic_DNA"/>
</dbReference>
<keyword evidence="4" id="KW-1185">Reference proteome</keyword>
<dbReference type="GO" id="GO:0005829">
    <property type="term" value="C:cytosol"/>
    <property type="evidence" value="ECO:0007669"/>
    <property type="project" value="TreeGrafter"/>
</dbReference>
<dbReference type="GO" id="GO:0016020">
    <property type="term" value="C:membrane"/>
    <property type="evidence" value="ECO:0007669"/>
    <property type="project" value="TreeGrafter"/>
</dbReference>
<dbReference type="Gene3D" id="2.40.160.120">
    <property type="match status" value="1"/>
</dbReference>
<evidence type="ECO:0000313" key="3">
    <source>
        <dbReference type="EMBL" id="KAA8535778.1"/>
    </source>
</evidence>
<dbReference type="OrthoDB" id="14833at2759"/>
<dbReference type="PROSITE" id="PS01013">
    <property type="entry name" value="OSBP"/>
    <property type="match status" value="1"/>
</dbReference>
<sequence length="277" mass="31186">MESDSSPRMVTEGDVETRAILTSPLSLEGESDVDYRVPNVLQCILSLLKTLRPGSDLTRFQLPPVFNIPKSQLQCYGESLCCINNDILGRCAKGENSLERFTSVVAWSISTLRPLMFGVAPYNPILGESHHISRGTLNVLLEQVSHHPPVSALHATDEKNRAEMIWCHYPVSKFNGTSVETEVHGKRQLKLLDKGESYVMNSPMLVMRFFPVSGVEWVGNVTIQCQETGLEAELCYKGNSFLGLSSKSKGYQREDLYVIIIEDYLRDKWPLGWNCHY</sequence>
<dbReference type="InterPro" id="IPR018494">
    <property type="entry name" value="Oxysterol-bd_CS"/>
</dbReference>
<evidence type="ECO:0000256" key="1">
    <source>
        <dbReference type="ARBA" id="ARBA00008842"/>
    </source>
</evidence>
<dbReference type="FunFam" id="2.40.160.120:FF:000011">
    <property type="entry name" value="Oxysterol-binding protein-related protein 4C"/>
    <property type="match status" value="1"/>
</dbReference>
<proteinExistence type="inferred from homology"/>
<evidence type="ECO:0008006" key="5">
    <source>
        <dbReference type="Google" id="ProtNLM"/>
    </source>
</evidence>
<dbReference type="AlphaFoldDB" id="A0A5J5AZS0"/>
<comment type="similarity">
    <text evidence="1 2">Belongs to the OSBP family.</text>
</comment>